<sequence length="232" mass="26188">MIHFISDLHLHESRPETTQAFLDYLIGPARQCESLWILGDLFEAWTGDDDLSLPFSARIADALAAVAHSGVQVRILVGNRDFLLGNAFAKRSGVQIVQEPTLLQLGDHRTVLVHGDAQCTDDKRYQCFRRIVRNRLLQTIFHALPFILRRRIASRLRAQSEKSKAGKSMFIMDVNRDAIAALFKQSGAEWLIHGHTHRPAIHEHAEGTRFVLSDWQGKASGLCWNGENLSPF</sequence>
<keyword evidence="5 10" id="KW-0479">Metal-binding</keyword>
<evidence type="ECO:0000259" key="11">
    <source>
        <dbReference type="Pfam" id="PF00149"/>
    </source>
</evidence>
<feature type="binding site" evidence="10">
    <location>
        <position position="167"/>
    </location>
    <ligand>
        <name>substrate</name>
    </ligand>
</feature>
<evidence type="ECO:0000313" key="13">
    <source>
        <dbReference type="Proteomes" id="UP001500547"/>
    </source>
</evidence>
<dbReference type="NCBIfam" id="TIGR01854">
    <property type="entry name" value="lipid_A_lpxH"/>
    <property type="match status" value="1"/>
</dbReference>
<evidence type="ECO:0000256" key="5">
    <source>
        <dbReference type="ARBA" id="ARBA00022723"/>
    </source>
</evidence>
<keyword evidence="3 10" id="KW-0997">Cell inner membrane</keyword>
<keyword evidence="9 10" id="KW-0464">Manganese</keyword>
<dbReference type="EMBL" id="BAABLD010000002">
    <property type="protein sequence ID" value="GAA5158843.1"/>
    <property type="molecule type" value="Genomic_DNA"/>
</dbReference>
<dbReference type="HAMAP" id="MF_00575">
    <property type="entry name" value="LpxH"/>
    <property type="match status" value="1"/>
</dbReference>
<evidence type="ECO:0000256" key="9">
    <source>
        <dbReference type="ARBA" id="ARBA00023211"/>
    </source>
</evidence>
<feature type="binding site" evidence="10">
    <location>
        <position position="7"/>
    </location>
    <ligand>
        <name>Mn(2+)</name>
        <dbReference type="ChEBI" id="CHEBI:29035"/>
        <label>1</label>
    </ligand>
</feature>
<organism evidence="12 13">
    <name type="scientific">Viridibacterium curvum</name>
    <dbReference type="NCBI Taxonomy" id="1101404"/>
    <lineage>
        <taxon>Bacteria</taxon>
        <taxon>Pseudomonadati</taxon>
        <taxon>Pseudomonadota</taxon>
        <taxon>Betaproteobacteria</taxon>
        <taxon>Rhodocyclales</taxon>
        <taxon>Rhodocyclaceae</taxon>
        <taxon>Viridibacterium</taxon>
    </lineage>
</organism>
<feature type="binding site" evidence="10">
    <location>
        <position position="40"/>
    </location>
    <ligand>
        <name>Mn(2+)</name>
        <dbReference type="ChEBI" id="CHEBI:29035"/>
        <label>1</label>
    </ligand>
</feature>
<feature type="binding site" evidence="10">
    <location>
        <position position="114"/>
    </location>
    <ligand>
        <name>Mn(2+)</name>
        <dbReference type="ChEBI" id="CHEBI:29035"/>
        <label>2</label>
    </ligand>
</feature>
<comment type="function">
    <text evidence="10">Hydrolyzes the pyrophosphate bond of UDP-2,3-diacylglucosamine to yield 2,3-diacylglucosamine 1-phosphate (lipid X) and UMP by catalyzing the attack of water at the alpha-P atom. Involved in the biosynthesis of lipid A, a phosphorylated glycolipid that anchors the lipopolysaccharide to the outer membrane of the cell.</text>
</comment>
<comment type="similarity">
    <text evidence="10">Belongs to the LpxH family.</text>
</comment>
<comment type="catalytic activity">
    <reaction evidence="10">
        <text>UDP-2-N,3-O-bis[(3R)-3-hydroxytetradecanoyl]-alpha-D-glucosamine + H2O = 2-N,3-O-bis[(3R)-3-hydroxytetradecanoyl]-alpha-D-glucosaminyl 1-phosphate + UMP + 2 H(+)</text>
        <dbReference type="Rhea" id="RHEA:25213"/>
        <dbReference type="ChEBI" id="CHEBI:15377"/>
        <dbReference type="ChEBI" id="CHEBI:15378"/>
        <dbReference type="ChEBI" id="CHEBI:57865"/>
        <dbReference type="ChEBI" id="CHEBI:57957"/>
        <dbReference type="ChEBI" id="CHEBI:78847"/>
        <dbReference type="EC" id="3.6.1.54"/>
    </reaction>
</comment>
<dbReference type="RefSeq" id="WP_345531159.1">
    <property type="nucleotide sequence ID" value="NZ_BAABLD010000002.1"/>
</dbReference>
<feature type="domain" description="Calcineurin-like phosphoesterase" evidence="11">
    <location>
        <begin position="2"/>
        <end position="199"/>
    </location>
</feature>
<dbReference type="PANTHER" id="PTHR34990:SF1">
    <property type="entry name" value="UDP-2,3-DIACYLGLUCOSAMINE HYDROLASE"/>
    <property type="match status" value="1"/>
</dbReference>
<protein>
    <recommendedName>
        <fullName evidence="10">UDP-2,3-diacylglucosamine hydrolase</fullName>
        <ecNumber evidence="10">3.6.1.54</ecNumber>
    </recommendedName>
    <alternativeName>
        <fullName evidence="10">UDP-2,3-diacylglucosamine diphosphatase</fullName>
    </alternativeName>
</protein>
<dbReference type="CDD" id="cd07398">
    <property type="entry name" value="MPP_YbbF-LpxH"/>
    <property type="match status" value="1"/>
</dbReference>
<keyword evidence="6 10" id="KW-0378">Hydrolase</keyword>
<feature type="binding site" evidence="10">
    <location>
        <begin position="79"/>
        <end position="80"/>
    </location>
    <ligand>
        <name>substrate</name>
    </ligand>
</feature>
<dbReference type="PANTHER" id="PTHR34990">
    <property type="entry name" value="UDP-2,3-DIACYLGLUCOSAMINE HYDROLASE-RELATED"/>
    <property type="match status" value="1"/>
</dbReference>
<name>A0ABP9QC16_9RHOO</name>
<feature type="binding site" evidence="10">
    <location>
        <position position="195"/>
    </location>
    <ligand>
        <name>substrate</name>
    </ligand>
</feature>
<comment type="pathway">
    <text evidence="10">Glycolipid biosynthesis; lipid IV(A) biosynthesis; lipid IV(A) from (3R)-3-hydroxytetradecanoyl-[acyl-carrier-protein] and UDP-N-acetyl-alpha-D-glucosamine: step 4/6.</text>
</comment>
<feature type="binding site" evidence="10">
    <location>
        <position position="122"/>
    </location>
    <ligand>
        <name>substrate</name>
    </ligand>
</feature>
<keyword evidence="1 10" id="KW-1003">Cell membrane</keyword>
<comment type="cofactor">
    <cofactor evidence="10">
        <name>Mn(2+)</name>
        <dbReference type="ChEBI" id="CHEBI:29035"/>
    </cofactor>
    <text evidence="10">Binds 2 Mn(2+) ions per subunit in a binuclear metal center.</text>
</comment>
<dbReference type="Proteomes" id="UP001500547">
    <property type="component" value="Unassembled WGS sequence"/>
</dbReference>
<evidence type="ECO:0000256" key="7">
    <source>
        <dbReference type="ARBA" id="ARBA00023098"/>
    </source>
</evidence>
<keyword evidence="7 10" id="KW-0443">Lipid metabolism</keyword>
<keyword evidence="4 10" id="KW-0441">Lipid A biosynthesis</keyword>
<evidence type="ECO:0000313" key="12">
    <source>
        <dbReference type="EMBL" id="GAA5158843.1"/>
    </source>
</evidence>
<evidence type="ECO:0000256" key="8">
    <source>
        <dbReference type="ARBA" id="ARBA00023136"/>
    </source>
</evidence>
<comment type="subcellular location">
    <subcellularLocation>
        <location evidence="10">Cell inner membrane</location>
        <topology evidence="10">Peripheral membrane protein</topology>
        <orientation evidence="10">Cytoplasmic side</orientation>
    </subcellularLocation>
</comment>
<dbReference type="InterPro" id="IPR010138">
    <property type="entry name" value="UDP-diacylglucosamine_Hdrlase"/>
</dbReference>
<dbReference type="InterPro" id="IPR029052">
    <property type="entry name" value="Metallo-depent_PP-like"/>
</dbReference>
<dbReference type="Pfam" id="PF00149">
    <property type="entry name" value="Metallophos"/>
    <property type="match status" value="1"/>
</dbReference>
<dbReference type="SUPFAM" id="SSF56300">
    <property type="entry name" value="Metallo-dependent phosphatases"/>
    <property type="match status" value="1"/>
</dbReference>
<keyword evidence="8 10" id="KW-0472">Membrane</keyword>
<feature type="binding site" evidence="10">
    <location>
        <position position="79"/>
    </location>
    <ligand>
        <name>Mn(2+)</name>
        <dbReference type="ChEBI" id="CHEBI:29035"/>
        <label>2</label>
    </ligand>
</feature>
<evidence type="ECO:0000256" key="2">
    <source>
        <dbReference type="ARBA" id="ARBA00022516"/>
    </source>
</evidence>
<feature type="binding site" evidence="10">
    <location>
        <position position="197"/>
    </location>
    <ligand>
        <name>Mn(2+)</name>
        <dbReference type="ChEBI" id="CHEBI:29035"/>
        <label>1</label>
    </ligand>
</feature>
<keyword evidence="13" id="KW-1185">Reference proteome</keyword>
<dbReference type="EC" id="3.6.1.54" evidence="10"/>
<dbReference type="InterPro" id="IPR004843">
    <property type="entry name" value="Calcineurin-like_PHP"/>
</dbReference>
<feature type="binding site" evidence="10">
    <location>
        <position position="164"/>
    </location>
    <ligand>
        <name>substrate</name>
    </ligand>
</feature>
<evidence type="ECO:0000256" key="1">
    <source>
        <dbReference type="ARBA" id="ARBA00022475"/>
    </source>
</evidence>
<dbReference type="InterPro" id="IPR043461">
    <property type="entry name" value="LpxH-like"/>
</dbReference>
<proteinExistence type="inferred from homology"/>
<dbReference type="NCBIfam" id="NF003743">
    <property type="entry name" value="PRK05340.1"/>
    <property type="match status" value="1"/>
</dbReference>
<feature type="binding site" evidence="10">
    <location>
        <position position="195"/>
    </location>
    <ligand>
        <name>Mn(2+)</name>
        <dbReference type="ChEBI" id="CHEBI:29035"/>
        <label>2</label>
    </ligand>
</feature>
<comment type="caution">
    <text evidence="12">The sequence shown here is derived from an EMBL/GenBank/DDBJ whole genome shotgun (WGS) entry which is preliminary data.</text>
</comment>
<gene>
    <name evidence="10 12" type="primary">lpxH</name>
    <name evidence="12" type="ORF">GCM10025770_04030</name>
</gene>
<evidence type="ECO:0000256" key="6">
    <source>
        <dbReference type="ARBA" id="ARBA00022801"/>
    </source>
</evidence>
<evidence type="ECO:0000256" key="3">
    <source>
        <dbReference type="ARBA" id="ARBA00022519"/>
    </source>
</evidence>
<keyword evidence="2 10" id="KW-0444">Lipid biosynthesis</keyword>
<feature type="binding site" evidence="10">
    <location>
        <position position="160"/>
    </location>
    <ligand>
        <name>substrate</name>
    </ligand>
</feature>
<accession>A0ABP9QC16</accession>
<feature type="binding site" evidence="10">
    <location>
        <position position="40"/>
    </location>
    <ligand>
        <name>Mn(2+)</name>
        <dbReference type="ChEBI" id="CHEBI:29035"/>
        <label>2</label>
    </ligand>
</feature>
<evidence type="ECO:0000256" key="10">
    <source>
        <dbReference type="HAMAP-Rule" id="MF_00575"/>
    </source>
</evidence>
<dbReference type="Gene3D" id="3.60.21.10">
    <property type="match status" value="1"/>
</dbReference>
<feature type="binding site" evidence="10">
    <location>
        <position position="9"/>
    </location>
    <ligand>
        <name>Mn(2+)</name>
        <dbReference type="ChEBI" id="CHEBI:29035"/>
        <label>1</label>
    </ligand>
</feature>
<evidence type="ECO:0000256" key="4">
    <source>
        <dbReference type="ARBA" id="ARBA00022556"/>
    </source>
</evidence>
<reference evidence="13" key="1">
    <citation type="journal article" date="2019" name="Int. J. Syst. Evol. Microbiol.">
        <title>The Global Catalogue of Microorganisms (GCM) 10K type strain sequencing project: providing services to taxonomists for standard genome sequencing and annotation.</title>
        <authorList>
            <consortium name="The Broad Institute Genomics Platform"/>
            <consortium name="The Broad Institute Genome Sequencing Center for Infectious Disease"/>
            <person name="Wu L."/>
            <person name="Ma J."/>
        </authorList>
    </citation>
    <scope>NUCLEOTIDE SEQUENCE [LARGE SCALE GENOMIC DNA]</scope>
    <source>
        <strain evidence="13">JCM 18715</strain>
    </source>
</reference>